<dbReference type="SUPFAM" id="SSF53474">
    <property type="entry name" value="alpha/beta-Hydrolases"/>
    <property type="match status" value="1"/>
</dbReference>
<organism evidence="20 21">
    <name type="scientific">Aureobasidium melanogenum</name>
    <name type="common">Aureobasidium pullulans var. melanogenum</name>
    <dbReference type="NCBI Taxonomy" id="46634"/>
    <lineage>
        <taxon>Eukaryota</taxon>
        <taxon>Fungi</taxon>
        <taxon>Dikarya</taxon>
        <taxon>Ascomycota</taxon>
        <taxon>Pezizomycotina</taxon>
        <taxon>Dothideomycetes</taxon>
        <taxon>Dothideomycetidae</taxon>
        <taxon>Dothideales</taxon>
        <taxon>Saccotheciaceae</taxon>
        <taxon>Aureobasidium</taxon>
    </lineage>
</organism>
<keyword evidence="3" id="KW-1003">Cell membrane</keyword>
<evidence type="ECO:0000256" key="6">
    <source>
        <dbReference type="ARBA" id="ARBA00022968"/>
    </source>
</evidence>
<comment type="similarity">
    <text evidence="2">Belongs to the glycosyl hydrolase 5 (cellulase A) family.</text>
</comment>
<dbReference type="GO" id="GO:0009251">
    <property type="term" value="P:glucan catabolic process"/>
    <property type="evidence" value="ECO:0007669"/>
    <property type="project" value="TreeGrafter"/>
</dbReference>
<keyword evidence="6" id="KW-0735">Signal-anchor</keyword>
<evidence type="ECO:0000256" key="5">
    <source>
        <dbReference type="ARBA" id="ARBA00022801"/>
    </source>
</evidence>
<dbReference type="GO" id="GO:0009986">
    <property type="term" value="C:cell surface"/>
    <property type="evidence" value="ECO:0007669"/>
    <property type="project" value="TreeGrafter"/>
</dbReference>
<sequence>MLFSARGLLRSLQTCPSKLRRCLHSHYSTLSSSHREQVTIPCRSNGHITLRQVVVAKPCARIFLNVFFLFHPRVASGPAPAIILYLPPGPLLPTTWPTVDAGAALSSVTSAIVVQINYRCSQEHRYPTPIHDVLTGYDWVLENLIPSRSFHRPGRSANHRIKLAVCGELVGGSLAAMLALTECRLQGPYVAAAAINEPIIDWVFPEDDEVEHETSVDRLASYVQGLQVGQKSKAKSKPRQTSFSTFGDNTNLSASALLKARHDLFRRPEDYFDTFASPIFNFRTPGVPVPPPPQPKSPVDEFAELALFERDEFHRQQLKMSALSNRLQSPDQQEESTAEATKKPRKSYRRWPNAGSGLRIPQMRISSAVTSPLSDQVEEFARLMQKSIVSQELKTVEAEGDDMAKEAAYMLAERQIHHTQPDNLRLWSLGIIGIIIIVILAIVIPVAVVLSNKNNSSTTGAASATSTSSSSPANKNLDGMSESDIPKEAQGTILDPFTWYDTTDFNVTYTAATVGGLSIMGLNETWDDSTKANDNVPALNETWEYGKMPIRGVNIGGWFSIEPVITPSLFSDFKTSDDVIDEWTLCSKLGASRAQTTLEQHYASFVTEADFAGIQAAGFDHVRIPFSYWAVTTYDGDPYVPKISWRYLLRAIEWARKYGLRINLDLHGAPGSQNGWNHSGHQGAINWLNGTDGTINGQRTLDIHSQLSTFFAQPRYKNIIAIYGLVNEPKMTYLDVDTVLTWTKTAIQKIRSNNITAIITFGDGFRGLDNWQGELQDFDNLLLDVHQYVIFNNQQIALDHAAKVDFACGGWTNQTLRSSNKATGFGPTLCGEWSQADTDCATYLNNVGVGSRWEGTLNMVSTPGGSLDGSVLNPTCPTANSPRCSCSNANASPSSYSPAYKQWLLDFAEAQMYSFEQGWGWFYWTWKTESATQWSYKDGLAAGILPEKTWERTFKCGSIPDYAGMGLPENY</sequence>
<dbReference type="Pfam" id="PF07859">
    <property type="entry name" value="Abhydrolase_3"/>
    <property type="match status" value="1"/>
</dbReference>
<accession>A0A9P8EWS8</accession>
<dbReference type="OrthoDB" id="62120at2759"/>
<evidence type="ECO:0000259" key="19">
    <source>
        <dbReference type="Pfam" id="PF07859"/>
    </source>
</evidence>
<dbReference type="FunFam" id="3.20.20.80:FF:000033">
    <property type="entry name" value="Glucan 1,3-beta-glucosidase A"/>
    <property type="match status" value="1"/>
</dbReference>
<dbReference type="Proteomes" id="UP000779574">
    <property type="component" value="Unassembled WGS sequence"/>
</dbReference>
<evidence type="ECO:0000256" key="14">
    <source>
        <dbReference type="ARBA" id="ARBA00038929"/>
    </source>
</evidence>
<dbReference type="SUPFAM" id="SSF51445">
    <property type="entry name" value="(Trans)glycosidases"/>
    <property type="match status" value="1"/>
</dbReference>
<dbReference type="PANTHER" id="PTHR31297:SF34">
    <property type="entry name" value="GLUCAN 1,3-BETA-GLUCOSIDASE 2"/>
    <property type="match status" value="1"/>
</dbReference>
<feature type="transmembrane region" description="Helical" evidence="17">
    <location>
        <begin position="426"/>
        <end position="450"/>
    </location>
</feature>
<dbReference type="InterPro" id="IPR013094">
    <property type="entry name" value="AB_hydrolase_3"/>
</dbReference>
<evidence type="ECO:0000256" key="16">
    <source>
        <dbReference type="SAM" id="MobiDB-lite"/>
    </source>
</evidence>
<comment type="function">
    <text evidence="13">Glucosidase involved in the degradation of cellulosic biomass. Active on lichenan.</text>
</comment>
<evidence type="ECO:0000313" key="21">
    <source>
        <dbReference type="Proteomes" id="UP000779574"/>
    </source>
</evidence>
<keyword evidence="10" id="KW-0326">Glycosidase</keyword>
<evidence type="ECO:0000256" key="1">
    <source>
        <dbReference type="ARBA" id="ARBA00004401"/>
    </source>
</evidence>
<comment type="catalytic activity">
    <reaction evidence="12">
        <text>Successive hydrolysis of beta-D-glucose units from the non-reducing ends of (1-&gt;3)-beta-D-glucans, releasing alpha-glucose.</text>
        <dbReference type="EC" id="3.2.1.58"/>
    </reaction>
</comment>
<protein>
    <recommendedName>
        <fullName evidence="14">glucan 1,3-beta-glucosidase</fullName>
        <ecNumber evidence="14">3.2.1.58</ecNumber>
    </recommendedName>
    <alternativeName>
        <fullName evidence="15">Exo-1,3-beta-glucanase D</fullName>
    </alternativeName>
</protein>
<feature type="compositionally biased region" description="Polar residues" evidence="16">
    <location>
        <begin position="322"/>
        <end position="331"/>
    </location>
</feature>
<dbReference type="Gene3D" id="3.40.50.1820">
    <property type="entry name" value="alpha/beta hydrolase"/>
    <property type="match status" value="1"/>
</dbReference>
<evidence type="ECO:0000256" key="17">
    <source>
        <dbReference type="SAM" id="Phobius"/>
    </source>
</evidence>
<dbReference type="GO" id="GO:0005886">
    <property type="term" value="C:plasma membrane"/>
    <property type="evidence" value="ECO:0007669"/>
    <property type="project" value="UniProtKB-SubCell"/>
</dbReference>
<name>A0A9P8EWS8_AURME</name>
<keyword evidence="11" id="KW-0961">Cell wall biogenesis/degradation</keyword>
<dbReference type="EC" id="3.2.1.58" evidence="14"/>
<proteinExistence type="inferred from homology"/>
<dbReference type="Gene3D" id="3.20.20.80">
    <property type="entry name" value="Glycosidases"/>
    <property type="match status" value="1"/>
</dbReference>
<evidence type="ECO:0000256" key="11">
    <source>
        <dbReference type="ARBA" id="ARBA00023316"/>
    </source>
</evidence>
<dbReference type="InterPro" id="IPR050386">
    <property type="entry name" value="Glycosyl_hydrolase_5"/>
</dbReference>
<evidence type="ECO:0000256" key="4">
    <source>
        <dbReference type="ARBA" id="ARBA00022692"/>
    </source>
</evidence>
<evidence type="ECO:0000313" key="20">
    <source>
        <dbReference type="EMBL" id="KAG9699673.1"/>
    </source>
</evidence>
<gene>
    <name evidence="20" type="ORF">KCU76_g1340</name>
</gene>
<keyword evidence="5 20" id="KW-0378">Hydrolase</keyword>
<keyword evidence="4 17" id="KW-0812">Transmembrane</keyword>
<dbReference type="InterPro" id="IPR029058">
    <property type="entry name" value="AB_hydrolase_fold"/>
</dbReference>
<evidence type="ECO:0000256" key="12">
    <source>
        <dbReference type="ARBA" id="ARBA00036824"/>
    </source>
</evidence>
<keyword evidence="8 17" id="KW-0472">Membrane</keyword>
<feature type="compositionally biased region" description="Low complexity" evidence="16">
    <location>
        <begin position="457"/>
        <end position="474"/>
    </location>
</feature>
<dbReference type="Pfam" id="PF00150">
    <property type="entry name" value="Cellulase"/>
    <property type="match status" value="1"/>
</dbReference>
<dbReference type="PANTHER" id="PTHR31297">
    <property type="entry name" value="GLUCAN ENDO-1,6-BETA-GLUCOSIDASE B"/>
    <property type="match status" value="1"/>
</dbReference>
<evidence type="ECO:0000256" key="2">
    <source>
        <dbReference type="ARBA" id="ARBA00005641"/>
    </source>
</evidence>
<dbReference type="InterPro" id="IPR001547">
    <property type="entry name" value="Glyco_hydro_5"/>
</dbReference>
<dbReference type="InterPro" id="IPR017853">
    <property type="entry name" value="GH"/>
</dbReference>
<comment type="caution">
    <text evidence="20">The sequence shown here is derived from an EMBL/GenBank/DDBJ whole genome shotgun (WGS) entry which is preliminary data.</text>
</comment>
<feature type="region of interest" description="Disordered" evidence="16">
    <location>
        <begin position="457"/>
        <end position="484"/>
    </location>
</feature>
<dbReference type="GO" id="GO:0071555">
    <property type="term" value="P:cell wall organization"/>
    <property type="evidence" value="ECO:0007669"/>
    <property type="project" value="UniProtKB-KW"/>
</dbReference>
<feature type="region of interest" description="Disordered" evidence="16">
    <location>
        <begin position="322"/>
        <end position="356"/>
    </location>
</feature>
<evidence type="ECO:0000256" key="13">
    <source>
        <dbReference type="ARBA" id="ARBA00037126"/>
    </source>
</evidence>
<evidence type="ECO:0000256" key="7">
    <source>
        <dbReference type="ARBA" id="ARBA00022989"/>
    </source>
</evidence>
<evidence type="ECO:0000256" key="9">
    <source>
        <dbReference type="ARBA" id="ARBA00023180"/>
    </source>
</evidence>
<evidence type="ECO:0000256" key="3">
    <source>
        <dbReference type="ARBA" id="ARBA00022475"/>
    </source>
</evidence>
<reference evidence="20" key="1">
    <citation type="journal article" date="2021" name="J Fungi (Basel)">
        <title>Virulence traits and population genomics of the black yeast Aureobasidium melanogenum.</title>
        <authorList>
            <person name="Cernosa A."/>
            <person name="Sun X."/>
            <person name="Gostincar C."/>
            <person name="Fang C."/>
            <person name="Gunde-Cimerman N."/>
            <person name="Song Z."/>
        </authorList>
    </citation>
    <scope>NUCLEOTIDE SEQUENCE</scope>
    <source>
        <strain evidence="20">EXF-9911</strain>
    </source>
</reference>
<evidence type="ECO:0000256" key="8">
    <source>
        <dbReference type="ARBA" id="ARBA00023136"/>
    </source>
</evidence>
<evidence type="ECO:0000259" key="18">
    <source>
        <dbReference type="Pfam" id="PF00150"/>
    </source>
</evidence>
<reference evidence="20" key="2">
    <citation type="submission" date="2021-08" db="EMBL/GenBank/DDBJ databases">
        <authorList>
            <person name="Gostincar C."/>
            <person name="Sun X."/>
            <person name="Song Z."/>
            <person name="Gunde-Cimerman N."/>
        </authorList>
    </citation>
    <scope>NUCLEOTIDE SEQUENCE</scope>
    <source>
        <strain evidence="20">EXF-9911</strain>
    </source>
</reference>
<evidence type="ECO:0000256" key="10">
    <source>
        <dbReference type="ARBA" id="ARBA00023295"/>
    </source>
</evidence>
<feature type="non-terminal residue" evidence="20">
    <location>
        <position position="971"/>
    </location>
</feature>
<comment type="subcellular location">
    <subcellularLocation>
        <location evidence="1">Cell membrane</location>
        <topology evidence="1">Single-pass type II membrane protein</topology>
    </subcellularLocation>
</comment>
<dbReference type="GO" id="GO:0005576">
    <property type="term" value="C:extracellular region"/>
    <property type="evidence" value="ECO:0007669"/>
    <property type="project" value="TreeGrafter"/>
</dbReference>
<evidence type="ECO:0000256" key="15">
    <source>
        <dbReference type="ARBA" id="ARBA00041260"/>
    </source>
</evidence>
<dbReference type="EMBL" id="JAHFXF010000029">
    <property type="protein sequence ID" value="KAG9699673.1"/>
    <property type="molecule type" value="Genomic_DNA"/>
</dbReference>
<feature type="domain" description="Alpha/beta hydrolase fold-3" evidence="19">
    <location>
        <begin position="104"/>
        <end position="265"/>
    </location>
</feature>
<keyword evidence="7 17" id="KW-1133">Transmembrane helix</keyword>
<feature type="domain" description="Glycoside hydrolase family 5" evidence="18">
    <location>
        <begin position="599"/>
        <end position="839"/>
    </location>
</feature>
<dbReference type="GO" id="GO:0004338">
    <property type="term" value="F:glucan exo-1,3-beta-glucosidase activity"/>
    <property type="evidence" value="ECO:0007669"/>
    <property type="project" value="UniProtKB-EC"/>
</dbReference>
<keyword evidence="9" id="KW-0325">Glycoprotein</keyword>
<dbReference type="AlphaFoldDB" id="A0A9P8EWS8"/>